<proteinExistence type="predicted"/>
<dbReference type="RefSeq" id="WP_084036386.1">
    <property type="nucleotide sequence ID" value="NZ_CP066007.1"/>
</dbReference>
<evidence type="ECO:0000313" key="3">
    <source>
        <dbReference type="Proteomes" id="UP000596145"/>
    </source>
</evidence>
<organism evidence="2 3">
    <name type="scientific">Corynebacterium glucuronolyticum</name>
    <dbReference type="NCBI Taxonomy" id="39791"/>
    <lineage>
        <taxon>Bacteria</taxon>
        <taxon>Bacillati</taxon>
        <taxon>Actinomycetota</taxon>
        <taxon>Actinomycetes</taxon>
        <taxon>Mycobacteriales</taxon>
        <taxon>Corynebacteriaceae</taxon>
        <taxon>Corynebacterium</taxon>
    </lineage>
</organism>
<gene>
    <name evidence="2" type="ORF">I6I10_02200</name>
</gene>
<dbReference type="Proteomes" id="UP000596145">
    <property type="component" value="Chromosome"/>
</dbReference>
<evidence type="ECO:0000256" key="1">
    <source>
        <dbReference type="SAM" id="Phobius"/>
    </source>
</evidence>
<dbReference type="EMBL" id="CP066007">
    <property type="protein sequence ID" value="QQB46776.1"/>
    <property type="molecule type" value="Genomic_DNA"/>
</dbReference>
<dbReference type="GeneID" id="92758878"/>
<reference evidence="2 3" key="1">
    <citation type="submission" date="2020-12" db="EMBL/GenBank/DDBJ databases">
        <title>FDA dAtabase for Regulatory Grade micrObial Sequences (FDA-ARGOS): Supporting development and validation of Infectious Disease Dx tests.</title>
        <authorList>
            <person name="Sproer C."/>
            <person name="Gronow S."/>
            <person name="Severitt S."/>
            <person name="Schroder I."/>
            <person name="Tallon L."/>
            <person name="Sadzewicz L."/>
            <person name="Zhao X."/>
            <person name="Boylan J."/>
            <person name="Ott S."/>
            <person name="Bowen H."/>
            <person name="Vavikolanu K."/>
            <person name="Mehta A."/>
            <person name="Aluvathingal J."/>
            <person name="Nadendla S."/>
            <person name="Lowell S."/>
            <person name="Myers T."/>
            <person name="Yan Y."/>
            <person name="Sichtig H."/>
        </authorList>
    </citation>
    <scope>NUCLEOTIDE SEQUENCE [LARGE SCALE GENOMIC DNA]</scope>
    <source>
        <strain evidence="2 3">FDAARGOS_1053</strain>
    </source>
</reference>
<feature type="transmembrane region" description="Helical" evidence="1">
    <location>
        <begin position="91"/>
        <end position="112"/>
    </location>
</feature>
<protein>
    <submittedName>
        <fullName evidence="2">Uncharacterized protein</fullName>
    </submittedName>
</protein>
<keyword evidence="1" id="KW-0812">Transmembrane</keyword>
<evidence type="ECO:0000313" key="2">
    <source>
        <dbReference type="EMBL" id="QQB46776.1"/>
    </source>
</evidence>
<keyword evidence="1" id="KW-0472">Membrane</keyword>
<accession>A0A7T4EG57</accession>
<sequence length="119" mass="12504">MNKITRSMVAGSTALAVGLGGVVATAEPAYEEYATRDSNLDVVYALQLLGKAAENKGWGAMPDTKEAREMAAGSIQDLNMTGEQAWNASQAVWSLVWIALSLLGVTGIYTVAQNAGLIK</sequence>
<keyword evidence="1" id="KW-1133">Transmembrane helix</keyword>
<name>A0A7T4EG57_9CORY</name>
<dbReference type="AlphaFoldDB" id="A0A7T4EG57"/>